<dbReference type="SUPFAM" id="SSF53850">
    <property type="entry name" value="Periplasmic binding protein-like II"/>
    <property type="match status" value="1"/>
</dbReference>
<reference evidence="5 6" key="1">
    <citation type="submission" date="2018-04" db="EMBL/GenBank/DDBJ databases">
        <title>Novel Campyloabacter and Helicobacter Species and Strains.</title>
        <authorList>
            <person name="Mannion A.J."/>
            <person name="Shen Z."/>
            <person name="Fox J.G."/>
        </authorList>
    </citation>
    <scope>NUCLEOTIDE SEQUENCE [LARGE SCALE GENOMIC DNA]</scope>
    <source>
        <strain evidence="5 6">MIT 97-5075</strain>
    </source>
</reference>
<dbReference type="PANTHER" id="PTHR37690:SF1">
    <property type="entry name" value="CHORISMATE DEHYDRATASE"/>
    <property type="match status" value="1"/>
</dbReference>
<sequence length="239" mass="28013">MRFGKIEYLNLLVFDVFIKQYKMSSSPKSIFFLRKTYPSKLNKDFLFRRIDAGFISSVAGEKSHRIFKACDVGIIAHKEVWSVLAILSDSGDDYQSATSNALCKILHLNGQVMIGDRALKYYYLHKDSCSFIDMANLWYQKTHLPFTFGRMCMNAYVDFYRNLMLSFVRKLGRGKSRFKGIKIPHYIIMRSVKHIGIDKSFALAYLRNIYYTLGSKEKLGLLRFYRALRLQRIKLPQRF</sequence>
<evidence type="ECO:0000313" key="5">
    <source>
        <dbReference type="EMBL" id="RDU72325.1"/>
    </source>
</evidence>
<dbReference type="Pfam" id="PF02621">
    <property type="entry name" value="VitK2_biosynth"/>
    <property type="match status" value="1"/>
</dbReference>
<comment type="pathway">
    <text evidence="1 4">Quinol/quinone metabolism; menaquinone biosynthesis.</text>
</comment>
<name>A0A3D8J5A5_9HELI</name>
<dbReference type="UniPathway" id="UPA00079"/>
<dbReference type="Proteomes" id="UP000256424">
    <property type="component" value="Unassembled WGS sequence"/>
</dbReference>
<dbReference type="EMBL" id="NXLW01000008">
    <property type="protein sequence ID" value="RDU72325.1"/>
    <property type="molecule type" value="Genomic_DNA"/>
</dbReference>
<dbReference type="GO" id="GO:0016836">
    <property type="term" value="F:hydro-lyase activity"/>
    <property type="evidence" value="ECO:0007669"/>
    <property type="project" value="UniProtKB-UniRule"/>
</dbReference>
<gene>
    <name evidence="4" type="primary">mqnA</name>
    <name evidence="5" type="ORF">CQA66_05470</name>
</gene>
<proteinExistence type="inferred from homology"/>
<dbReference type="EC" id="4.2.1.151" evidence="4"/>
<evidence type="ECO:0000256" key="1">
    <source>
        <dbReference type="ARBA" id="ARBA00004863"/>
    </source>
</evidence>
<evidence type="ECO:0000313" key="6">
    <source>
        <dbReference type="Proteomes" id="UP000256424"/>
    </source>
</evidence>
<evidence type="ECO:0000256" key="3">
    <source>
        <dbReference type="ARBA" id="ARBA00023239"/>
    </source>
</evidence>
<dbReference type="RefSeq" id="WP_104762351.1">
    <property type="nucleotide sequence ID" value="NZ_FZPM01000003.1"/>
</dbReference>
<evidence type="ECO:0000256" key="2">
    <source>
        <dbReference type="ARBA" id="ARBA00022428"/>
    </source>
</evidence>
<comment type="function">
    <text evidence="4">Catalyzes the dehydration of chorismate into 3-[(1-carboxyvinyl)oxy]benzoate, a step in the biosynthesis of menaquinone (MK, vitamin K2).</text>
</comment>
<dbReference type="OrthoDB" id="9810112at2"/>
<dbReference type="AlphaFoldDB" id="A0A3D8J5A5"/>
<dbReference type="GO" id="GO:0009234">
    <property type="term" value="P:menaquinone biosynthetic process"/>
    <property type="evidence" value="ECO:0007669"/>
    <property type="project" value="UniProtKB-UniRule"/>
</dbReference>
<organism evidence="5 6">
    <name type="scientific">Helicobacter aurati</name>
    <dbReference type="NCBI Taxonomy" id="137778"/>
    <lineage>
        <taxon>Bacteria</taxon>
        <taxon>Pseudomonadati</taxon>
        <taxon>Campylobacterota</taxon>
        <taxon>Epsilonproteobacteria</taxon>
        <taxon>Campylobacterales</taxon>
        <taxon>Helicobacteraceae</taxon>
        <taxon>Helicobacter</taxon>
    </lineage>
</organism>
<dbReference type="InterPro" id="IPR030868">
    <property type="entry name" value="MqnA"/>
</dbReference>
<dbReference type="Gene3D" id="3.40.190.10">
    <property type="entry name" value="Periplasmic binding protein-like II"/>
    <property type="match status" value="3"/>
</dbReference>
<comment type="similarity">
    <text evidence="4">Belongs to the MqnA/MqnD family. MqnA subfamily.</text>
</comment>
<accession>A0A3D8J5A5</accession>
<dbReference type="PANTHER" id="PTHR37690">
    <property type="entry name" value="CHORISMATE DEHYDRATASE"/>
    <property type="match status" value="1"/>
</dbReference>
<evidence type="ECO:0000256" key="4">
    <source>
        <dbReference type="HAMAP-Rule" id="MF_00995"/>
    </source>
</evidence>
<keyword evidence="2 4" id="KW-0474">Menaquinone biosynthesis</keyword>
<keyword evidence="3 4" id="KW-0456">Lyase</keyword>
<comment type="catalytic activity">
    <reaction evidence="4">
        <text>chorismate = 3-[(1-carboxyvinyl)-oxy]benzoate + H2O</text>
        <dbReference type="Rhea" id="RHEA:40051"/>
        <dbReference type="ChEBI" id="CHEBI:15377"/>
        <dbReference type="ChEBI" id="CHEBI:29748"/>
        <dbReference type="ChEBI" id="CHEBI:76981"/>
        <dbReference type="EC" id="4.2.1.151"/>
    </reaction>
</comment>
<dbReference type="HAMAP" id="MF_00995">
    <property type="entry name" value="MqnA"/>
    <property type="match status" value="1"/>
</dbReference>
<comment type="caution">
    <text evidence="5">The sequence shown here is derived from an EMBL/GenBank/DDBJ whole genome shotgun (WGS) entry which is preliminary data.</text>
</comment>
<keyword evidence="6" id="KW-1185">Reference proteome</keyword>
<dbReference type="InterPro" id="IPR003773">
    <property type="entry name" value="Menaquinone_biosynth"/>
</dbReference>
<protein>
    <recommendedName>
        <fullName evidence="4">Chorismate dehydratase</fullName>
        <ecNumber evidence="4">4.2.1.151</ecNumber>
    </recommendedName>
    <alternativeName>
        <fullName evidence="4">Menaquinone biosynthetic enzyme MqnA</fullName>
    </alternativeName>
</protein>